<dbReference type="RefSeq" id="WP_078482100.1">
    <property type="nucleotide sequence ID" value="NZ_MPRL01000001.1"/>
</dbReference>
<sequence>MKRLTILRHATASMMQLVADDFERTLEPRGEEEAAEMGRQLSKRQIKPEQLVSSPAKRAITTAAIVAGELHYPVDDIAIEAEIYNAELQTLLDIVQHFSNRFDHVMLVGHNPGLSELGHYLTGQGQALPPPLAYW</sequence>
<proteinExistence type="predicted"/>
<dbReference type="InterPro" id="IPR029033">
    <property type="entry name" value="His_PPase_superfam"/>
</dbReference>
<dbReference type="CDD" id="cd07067">
    <property type="entry name" value="HP_PGM_like"/>
    <property type="match status" value="1"/>
</dbReference>
<dbReference type="PANTHER" id="PTHR47623">
    <property type="entry name" value="OS09G0287300 PROTEIN"/>
    <property type="match status" value="1"/>
</dbReference>
<comment type="caution">
    <text evidence="1">The sequence shown here is derived from an EMBL/GenBank/DDBJ whole genome shotgun (WGS) entry which is preliminary data.</text>
</comment>
<accession>A0A1T2LBG4</accession>
<dbReference type="Pfam" id="PF00300">
    <property type="entry name" value="His_Phos_1"/>
    <property type="match status" value="1"/>
</dbReference>
<dbReference type="PANTHER" id="PTHR47623:SF1">
    <property type="entry name" value="OS09G0287300 PROTEIN"/>
    <property type="match status" value="1"/>
</dbReference>
<dbReference type="AlphaFoldDB" id="A0A1T2LBG4"/>
<evidence type="ECO:0008006" key="3">
    <source>
        <dbReference type="Google" id="ProtNLM"/>
    </source>
</evidence>
<dbReference type="Proteomes" id="UP000191110">
    <property type="component" value="Unassembled WGS sequence"/>
</dbReference>
<dbReference type="SUPFAM" id="SSF53254">
    <property type="entry name" value="Phosphoglycerate mutase-like"/>
    <property type="match status" value="1"/>
</dbReference>
<evidence type="ECO:0000313" key="2">
    <source>
        <dbReference type="Proteomes" id="UP000191110"/>
    </source>
</evidence>
<dbReference type="InterPro" id="IPR013078">
    <property type="entry name" value="His_Pase_superF_clade-1"/>
</dbReference>
<dbReference type="Gene3D" id="3.40.50.1240">
    <property type="entry name" value="Phosphoglycerate mutase-like"/>
    <property type="match status" value="1"/>
</dbReference>
<reference evidence="1 2" key="1">
    <citation type="submission" date="2016-11" db="EMBL/GenBank/DDBJ databases">
        <title>Mixed transmission modes and dynamic genome evolution in an obligate animal-bacterial symbiosis.</title>
        <authorList>
            <person name="Russell S.L."/>
            <person name="Corbett-Detig R.B."/>
            <person name="Cavanaugh C.M."/>
        </authorList>
    </citation>
    <scope>NUCLEOTIDE SEQUENCE [LARGE SCALE GENOMIC DNA]</scope>
    <source>
        <strain evidence="1">Sveles-Q1</strain>
    </source>
</reference>
<evidence type="ECO:0000313" key="1">
    <source>
        <dbReference type="EMBL" id="OOZ42342.1"/>
    </source>
</evidence>
<dbReference type="OrthoDB" id="9810154at2"/>
<protein>
    <recommendedName>
        <fullName evidence="3">Phosphohistidine phosphatase</fullName>
    </recommendedName>
</protein>
<keyword evidence="2" id="KW-1185">Reference proteome</keyword>
<gene>
    <name evidence="1" type="ORF">BOW53_00435</name>
</gene>
<name>A0A1T2LBG4_9GAMM</name>
<dbReference type="EMBL" id="MPRL01000001">
    <property type="protein sequence ID" value="OOZ42342.1"/>
    <property type="molecule type" value="Genomic_DNA"/>
</dbReference>
<organism evidence="1 2">
    <name type="scientific">Solemya pervernicosa gill symbiont</name>
    <dbReference type="NCBI Taxonomy" id="642797"/>
    <lineage>
        <taxon>Bacteria</taxon>
        <taxon>Pseudomonadati</taxon>
        <taxon>Pseudomonadota</taxon>
        <taxon>Gammaproteobacteria</taxon>
        <taxon>sulfur-oxidizing symbionts</taxon>
    </lineage>
</organism>